<dbReference type="PANTHER" id="PTHR32114">
    <property type="entry name" value="ABC TRANSPORTER ABCH.3"/>
    <property type="match status" value="1"/>
</dbReference>
<dbReference type="EMBL" id="JAAOCP010000004">
    <property type="protein sequence ID" value="MBJ7638560.1"/>
    <property type="molecule type" value="Genomic_DNA"/>
</dbReference>
<dbReference type="Gene3D" id="3.40.50.300">
    <property type="entry name" value="P-loop containing nucleotide triphosphate hydrolases"/>
    <property type="match status" value="2"/>
</dbReference>
<feature type="domain" description="Rad50/SbcC-type AAA" evidence="5">
    <location>
        <begin position="5"/>
        <end position="222"/>
    </location>
</feature>
<dbReference type="GO" id="GO:0006302">
    <property type="term" value="P:double-strand break repair"/>
    <property type="evidence" value="ECO:0007669"/>
    <property type="project" value="InterPro"/>
</dbReference>
<dbReference type="SUPFAM" id="SSF52540">
    <property type="entry name" value="P-loop containing nucleoside triphosphate hydrolases"/>
    <property type="match status" value="1"/>
</dbReference>
<feature type="coiled-coil region" evidence="4">
    <location>
        <begin position="646"/>
        <end position="755"/>
    </location>
</feature>
<sequence length="1061" mass="116204">MRPIKLHLEYFGPYEDTTVDFERFTESKLFLITGDTGAGKTTMFDAMTYALFGEGTGDRKPEAMRSEFAPTTAETAVTFWFEHNGQYYRIARKPTQQLKKKRGAKSDDDTTERKAEVSFAEVDDSLQTPIADLGEKATLVNETVQELLHLTADQFRKIILLPQNQFREFLAAQSDDKITILRSLFGTEIFDAFTEALKNQRKDTNKQIESLTNELRAALKQVSWDVPNIAEIAPTPTEQVAYLATQVANAQTAVAQQTAVHEQSAAALTTAQAALQAGQKLAQTIERQQTLQAQAEQLATLAEDVAAKRADLALLNWGNEQRDLVAKVADAKRTVQRLTDEAAQTANKLVEAEKTEATARQEQATLVAGETAVVAQRERLTLVTETLLPNAKRQADLQKTIHASEERLTALHDMQAGTTKHVAEVTQKMTDANERLTALDDVATQQTALAGFAGRIASLSQAQARLNQQQASLASTQESYESAQHKLATAQTTLAEVIAMRESKAALRRDVMIQQLHNELKVGEPCAVCGQIYTGENEDPHAVQTTYEDLKVAMAAVEEAETAEQRAIADEAGVKASVNELEDAVAKATTSFDQAKADLAESYETLYADWRQVFPTDLLPDTYESETVTARYDAVKATVEQNATLQAKTTREIADLTSELGKYKEQVASTTAQLQEQERQLQADQDALVQLNAQGELGDVATYEDERQTLASEIATFEKRQQAVQEAVRSAQQTVQALQARQAELTAELTAANEQFTSMSGRLGAEIAAGPVADETAFNDLLARLDADKSLITTLSAEIATYDTQVAENKQQLTSVTAEIGDQTVPDLVALQDQQEKANEAETIARDLKAKLQFELDKLRKEHETVVGLEEQIAAITAKSADLIKLTQAVDGVNTKNLRLEPYVLRSFLYEVLAYANEHYIGNLSAGRYQFVLSNRQAGRANQNGLDIDIYDQDAGKVRSTSTLSGGESFIAALSIALSMAEVVQHRAGGAKIDALFIDEGFGSLDGTTLSQAMEALASVEQSGRLIGVISHVESMKQQIPQQMVVTKQGSGRSKLTYRMV</sequence>
<feature type="coiled-coil region" evidence="4">
    <location>
        <begin position="321"/>
        <end position="362"/>
    </location>
</feature>
<keyword evidence="4" id="KW-0175">Coiled coil</keyword>
<organism evidence="7 8">
    <name type="scientific">Weissella confusa</name>
    <name type="common">Lactobacillus confusus</name>
    <dbReference type="NCBI Taxonomy" id="1583"/>
    <lineage>
        <taxon>Bacteria</taxon>
        <taxon>Bacillati</taxon>
        <taxon>Bacillota</taxon>
        <taxon>Bacilli</taxon>
        <taxon>Lactobacillales</taxon>
        <taxon>Lactobacillaceae</taxon>
        <taxon>Weissella</taxon>
    </lineage>
</organism>
<feature type="coiled-coil region" evidence="4">
    <location>
        <begin position="459"/>
        <end position="486"/>
    </location>
</feature>
<evidence type="ECO:0000259" key="5">
    <source>
        <dbReference type="Pfam" id="PF13476"/>
    </source>
</evidence>
<dbReference type="Pfam" id="PF13558">
    <property type="entry name" value="SbcC_Walker_B"/>
    <property type="match status" value="1"/>
</dbReference>
<evidence type="ECO:0000256" key="1">
    <source>
        <dbReference type="ARBA" id="ARBA00006930"/>
    </source>
</evidence>
<dbReference type="Proteomes" id="UP000808038">
    <property type="component" value="Unassembled WGS sequence"/>
</dbReference>
<comment type="caution">
    <text evidence="7">The sequence shown here is derived from an EMBL/GenBank/DDBJ whole genome shotgun (WGS) entry which is preliminary data.</text>
</comment>
<evidence type="ECO:0000256" key="4">
    <source>
        <dbReference type="SAM" id="Coils"/>
    </source>
</evidence>
<dbReference type="AlphaFoldDB" id="A0A4Z0RLA5"/>
<keyword evidence="8" id="KW-1185">Reference proteome</keyword>
<comment type="similarity">
    <text evidence="1">Belongs to the SMC family. SbcC subfamily.</text>
</comment>
<dbReference type="RefSeq" id="WP_135411257.1">
    <property type="nucleotide sequence ID" value="NZ_JAAOCP010000004.1"/>
</dbReference>
<proteinExistence type="inferred from homology"/>
<accession>A0A4Z0RLA5</accession>
<reference evidence="7" key="1">
    <citation type="submission" date="2020-02" db="EMBL/GenBank/DDBJ databases">
        <authorList>
            <person name="Fontana A."/>
            <person name="Patrone V."/>
            <person name="Morelli L."/>
        </authorList>
    </citation>
    <scope>NUCLEOTIDE SEQUENCE</scope>
    <source>
        <strain evidence="6">CCUG 30943</strain>
        <strain evidence="7">CCUG 43002</strain>
    </source>
</reference>
<dbReference type="InterPro" id="IPR038729">
    <property type="entry name" value="Rad50/SbcC_AAA"/>
</dbReference>
<protein>
    <recommendedName>
        <fullName evidence="3">Nuclease SbcCD subunit C</fullName>
    </recommendedName>
</protein>
<reference evidence="7 8" key="2">
    <citation type="journal article" date="2021" name="Int. J. Food Microbiol.">
        <title>Safety demonstration of a microbial species for use in the food chain: Weissella confusa.</title>
        <authorList>
            <person name="Bourdichon F."/>
            <person name="Patrone V."/>
            <person name="Fontana A."/>
            <person name="Milani G."/>
            <person name="Morelli L."/>
        </authorList>
    </citation>
    <scope>NUCLEOTIDE SEQUENCE [LARGE SCALE GENOMIC DNA]</scope>
    <source>
        <strain evidence="6">CCUG 30943</strain>
        <strain evidence="7 8">CCUG 43002</strain>
    </source>
</reference>
<dbReference type="Proteomes" id="UP000728106">
    <property type="component" value="Unassembled WGS sequence"/>
</dbReference>
<name>A0A4Z0RLA5_WEICO</name>
<evidence type="ECO:0000256" key="2">
    <source>
        <dbReference type="ARBA" id="ARBA00011322"/>
    </source>
</evidence>
<evidence type="ECO:0000313" key="7">
    <source>
        <dbReference type="EMBL" id="MBJ7638560.1"/>
    </source>
</evidence>
<feature type="coiled-coil region" evidence="4">
    <location>
        <begin position="831"/>
        <end position="858"/>
    </location>
</feature>
<evidence type="ECO:0000256" key="3">
    <source>
        <dbReference type="ARBA" id="ARBA00013368"/>
    </source>
</evidence>
<dbReference type="Pfam" id="PF13476">
    <property type="entry name" value="AAA_23"/>
    <property type="match status" value="1"/>
</dbReference>
<dbReference type="EMBL" id="JAAOCX010000005">
    <property type="protein sequence ID" value="MBJ7632424.1"/>
    <property type="molecule type" value="Genomic_DNA"/>
</dbReference>
<dbReference type="PANTHER" id="PTHR32114:SF2">
    <property type="entry name" value="ABC TRANSPORTER ABCH.3"/>
    <property type="match status" value="1"/>
</dbReference>
<evidence type="ECO:0000313" key="8">
    <source>
        <dbReference type="Proteomes" id="UP000728106"/>
    </source>
</evidence>
<gene>
    <name evidence="7" type="ORF">HAU20_04060</name>
    <name evidence="6" type="ORF">HAU43_04910</name>
</gene>
<evidence type="ECO:0000313" key="6">
    <source>
        <dbReference type="EMBL" id="MBJ7632424.1"/>
    </source>
</evidence>
<comment type="subunit">
    <text evidence="2">Heterodimer of SbcC and SbcD.</text>
</comment>
<feature type="coiled-coil region" evidence="4">
    <location>
        <begin position="194"/>
        <end position="221"/>
    </location>
</feature>
<dbReference type="GO" id="GO:0016887">
    <property type="term" value="F:ATP hydrolysis activity"/>
    <property type="evidence" value="ECO:0007669"/>
    <property type="project" value="InterPro"/>
</dbReference>
<dbReference type="InterPro" id="IPR027417">
    <property type="entry name" value="P-loop_NTPase"/>
</dbReference>